<reference evidence="1" key="1">
    <citation type="submission" date="2023-07" db="EMBL/GenBank/DDBJ databases">
        <authorList>
            <person name="Kim M."/>
        </authorList>
    </citation>
    <scope>NUCLEOTIDE SEQUENCE</scope>
    <source>
        <strain evidence="1">BIUV-7</strain>
    </source>
</reference>
<keyword evidence="2" id="KW-1185">Reference proteome</keyword>
<evidence type="ECO:0000313" key="1">
    <source>
        <dbReference type="EMBL" id="MDO6415155.1"/>
    </source>
</evidence>
<comment type="caution">
    <text evidence="1">The sequence shown here is derived from an EMBL/GenBank/DDBJ whole genome shotgun (WGS) entry which is preliminary data.</text>
</comment>
<evidence type="ECO:0000313" key="2">
    <source>
        <dbReference type="Proteomes" id="UP001169764"/>
    </source>
</evidence>
<dbReference type="InterPro" id="IPR038301">
    <property type="entry name" value="AraC-like_sf"/>
</dbReference>
<accession>A0ABT8YBY6</accession>
<gene>
    <name evidence="1" type="ORF">Q4F19_12255</name>
</gene>
<organism evidence="1 2">
    <name type="scientific">Sphingomonas natans</name>
    <dbReference type="NCBI Taxonomy" id="3063330"/>
    <lineage>
        <taxon>Bacteria</taxon>
        <taxon>Pseudomonadati</taxon>
        <taxon>Pseudomonadota</taxon>
        <taxon>Alphaproteobacteria</taxon>
        <taxon>Sphingomonadales</taxon>
        <taxon>Sphingomonadaceae</taxon>
        <taxon>Sphingomonas</taxon>
    </lineage>
</organism>
<name>A0ABT8YBY6_9SPHN</name>
<proteinExistence type="predicted"/>
<dbReference type="InterPro" id="IPR010848">
    <property type="entry name" value="DUF1465"/>
</dbReference>
<dbReference type="EMBL" id="JAUOTP010000005">
    <property type="protein sequence ID" value="MDO6415155.1"/>
    <property type="molecule type" value="Genomic_DNA"/>
</dbReference>
<dbReference type="Gene3D" id="1.10.8.930">
    <property type="entry name" value="Protein of unknown function DUF1465"/>
    <property type="match status" value="1"/>
</dbReference>
<dbReference type="Proteomes" id="UP001169764">
    <property type="component" value="Unassembled WGS sequence"/>
</dbReference>
<dbReference type="RefSeq" id="WP_303542964.1">
    <property type="nucleotide sequence ID" value="NZ_JAUOTP010000005.1"/>
</dbReference>
<sequence length="156" mass="17056">MTNPAFGGTTLAARLVDALYTEAMLLADETRGYFDDAGQIERDALPPRLRVEFACEALKATTRLMQVIGWLLMRKAVHAGELPEGSGTADNRRLGEAPPLDPAVVTRLPHAARRLLANGEDLYQRVRRMDEGIEAPAAEPTASPALSLLHRLERSL</sequence>
<protein>
    <submittedName>
        <fullName evidence="1">DUF1465 family protein</fullName>
    </submittedName>
</protein>
<dbReference type="Pfam" id="PF07323">
    <property type="entry name" value="DUF1465"/>
    <property type="match status" value="1"/>
</dbReference>